<dbReference type="Gene3D" id="1.25.10.10">
    <property type="entry name" value="Leucine-rich Repeat Variant"/>
    <property type="match status" value="1"/>
</dbReference>
<dbReference type="Proteomes" id="UP001575105">
    <property type="component" value="Unassembled WGS sequence"/>
</dbReference>
<dbReference type="InterPro" id="IPR011989">
    <property type="entry name" value="ARM-like"/>
</dbReference>
<comment type="caution">
    <text evidence="2">The sequence shown here is derived from an EMBL/GenBank/DDBJ whole genome shotgun (WGS) entry which is preliminary data.</text>
</comment>
<organism evidence="2 3">
    <name type="scientific">Natronomicrosphaera hydrolytica</name>
    <dbReference type="NCBI Taxonomy" id="3242702"/>
    <lineage>
        <taxon>Bacteria</taxon>
        <taxon>Pseudomonadati</taxon>
        <taxon>Planctomycetota</taxon>
        <taxon>Phycisphaerae</taxon>
        <taxon>Phycisphaerales</taxon>
        <taxon>Phycisphaeraceae</taxon>
        <taxon>Natronomicrosphaera</taxon>
    </lineage>
</organism>
<accession>A0ABV4U592</accession>
<evidence type="ECO:0000313" key="3">
    <source>
        <dbReference type="Proteomes" id="UP001575105"/>
    </source>
</evidence>
<feature type="compositionally biased region" description="Acidic residues" evidence="1">
    <location>
        <begin position="711"/>
        <end position="725"/>
    </location>
</feature>
<proteinExistence type="predicted"/>
<reference evidence="2 3" key="1">
    <citation type="submission" date="2024-08" db="EMBL/GenBank/DDBJ databases">
        <title>Whole-genome sequencing of halo(alkali)philic microorganisms from hypersaline lakes.</title>
        <authorList>
            <person name="Sorokin D.Y."/>
            <person name="Merkel A.Y."/>
            <person name="Messina E."/>
            <person name="Yakimov M."/>
        </authorList>
    </citation>
    <scope>NUCLEOTIDE SEQUENCE [LARGE SCALE GENOMIC DNA]</scope>
    <source>
        <strain evidence="2 3">AB-hyl4</strain>
    </source>
</reference>
<dbReference type="RefSeq" id="WP_425344581.1">
    <property type="nucleotide sequence ID" value="NZ_JBGUBD010000003.1"/>
</dbReference>
<evidence type="ECO:0000313" key="2">
    <source>
        <dbReference type="EMBL" id="MFA9477654.1"/>
    </source>
</evidence>
<dbReference type="InterPro" id="IPR016024">
    <property type="entry name" value="ARM-type_fold"/>
</dbReference>
<protein>
    <submittedName>
        <fullName evidence="2">HEAT repeat domain-containing protein</fullName>
    </submittedName>
</protein>
<dbReference type="Pfam" id="PF13646">
    <property type="entry name" value="HEAT_2"/>
    <property type="match status" value="1"/>
</dbReference>
<dbReference type="EMBL" id="JBGUBD010000003">
    <property type="protein sequence ID" value="MFA9477654.1"/>
    <property type="molecule type" value="Genomic_DNA"/>
</dbReference>
<feature type="region of interest" description="Disordered" evidence="1">
    <location>
        <begin position="623"/>
        <end position="644"/>
    </location>
</feature>
<gene>
    <name evidence="2" type="ORF">ACERK3_05030</name>
</gene>
<feature type="region of interest" description="Disordered" evidence="1">
    <location>
        <begin position="696"/>
        <end position="725"/>
    </location>
</feature>
<sequence>MYGNRLNLMWCGWPIALRSAGLAGVLLCLLFAVGVRADGGGEATEAGQSAQLLAMVGDDELPTAERKAAAVTLLDHEEADAQEVLAAVLPLFDVVDSAGRRELGERLARRGSDELVQTLIEIAHDREASRPTRQGAVAALGRHREQQAAGALVKLAVTSDDPVLRASAFAALATLTGRDDMGRDVKAWQAWWAAVEPLSESQWRQHLFESLAQQRRETRQYQQTLESRLVEAHRSLFRAVSAEDRPGQLIRLLEDPLDVVRQLGMDLAVQRLVDDRGFDEPLRETLRKRLDDPSPAIRQRATLLLRDLADGPAADRVARRLADAVEDVEAVLRAELLMMSRLPRIEAVERSLALLNSPALRDEAAGAINAAVDADRLTYQQGVRALRHVRGQLDAGQPPLPSIVLLLGRLGDEQDWRRIESWLDSEDDAVKQAAARAWADSDRPLLPLVERAYDARIESIALLTAARRGQSTVTFQALVQFEPEGEQVTERWHRALEAMAGRVSGDVVLGAVRDLERRGASSSLCRRMLAAALEQVEASSRSNASGQRVDLLLARGRLRIAAGEPEGALADFDRLARLEVELTDAQHEQRQRGIIRARIDLHQIDRAIETAEAMLNGRLAADHETDDEAADGGEGPASGLRENDSPMDLLFAAADERAAADDVDALKQLVEGIRRLTGASPNSGISQRIEQLEARLSQLRGDGDEGRVEPTEVDAEPTDVEADAA</sequence>
<name>A0ABV4U592_9BACT</name>
<evidence type="ECO:0000256" key="1">
    <source>
        <dbReference type="SAM" id="MobiDB-lite"/>
    </source>
</evidence>
<dbReference type="SUPFAM" id="SSF48371">
    <property type="entry name" value="ARM repeat"/>
    <property type="match status" value="1"/>
</dbReference>
<keyword evidence="3" id="KW-1185">Reference proteome</keyword>
<feature type="compositionally biased region" description="Basic and acidic residues" evidence="1">
    <location>
        <begin position="701"/>
        <end position="710"/>
    </location>
</feature>